<sequence>MRRDVSRRAVIAGAAASAALATTPLAAALPGGRALAGEGRALTRIAFGSCARQDKDQPIWDVVNAWHPDLFIFLGDNIYGDTEDMAVMRAKYDMLAAKPGFRTLRRQSMVIATWDDHDYGVNDGGSEYPKKVESAALFLDFWGVPAGHERRSHPGIYGSYMFGPEGRRVQVILPDNRTFRTPLLGYSVEPEDKGGYVVNPDPHATMLGQAQWDWLETELRRPADLRILASSTQVLPDAPGYEAWINYQADHQRLLDLIDFAAVDNLVIISGDTHYAELSRLEERMPYPLFELTSSGLTEVWPVFGPNRHRMAQAPLAPNYGRLTIEWDSIDPKIIMEVQMLDGSIAIQHAVPFSALKQGAGR</sequence>
<evidence type="ECO:0000256" key="1">
    <source>
        <dbReference type="SAM" id="SignalP"/>
    </source>
</evidence>
<dbReference type="InterPro" id="IPR018946">
    <property type="entry name" value="PhoD-like_MPP"/>
</dbReference>
<protein>
    <submittedName>
        <fullName evidence="3">Alkaline phosphatase family protein</fullName>
    </submittedName>
</protein>
<dbReference type="KEGG" id="slan:GV829_06590"/>
<feature type="signal peptide" evidence="1">
    <location>
        <begin position="1"/>
        <end position="27"/>
    </location>
</feature>
<evidence type="ECO:0000313" key="3">
    <source>
        <dbReference type="EMBL" id="QJQ32162.1"/>
    </source>
</evidence>
<name>A0A6M4AV34_9SPHN</name>
<dbReference type="CDD" id="cd07389">
    <property type="entry name" value="MPP_PhoD"/>
    <property type="match status" value="1"/>
</dbReference>
<dbReference type="InterPro" id="IPR029052">
    <property type="entry name" value="Metallo-depent_PP-like"/>
</dbReference>
<keyword evidence="1" id="KW-0732">Signal</keyword>
<dbReference type="AlphaFoldDB" id="A0A6M4AV34"/>
<dbReference type="Proteomes" id="UP000503018">
    <property type="component" value="Chromosome"/>
</dbReference>
<keyword evidence="4" id="KW-1185">Reference proteome</keyword>
<dbReference type="Pfam" id="PF09423">
    <property type="entry name" value="PhoD"/>
    <property type="match status" value="1"/>
</dbReference>
<dbReference type="PROSITE" id="PS51318">
    <property type="entry name" value="TAT"/>
    <property type="match status" value="1"/>
</dbReference>
<dbReference type="SUPFAM" id="SSF56300">
    <property type="entry name" value="Metallo-dependent phosphatases"/>
    <property type="match status" value="1"/>
</dbReference>
<organism evidence="3 4">
    <name type="scientific">Sphingomonas lacunae</name>
    <dbReference type="NCBI Taxonomy" id="2698828"/>
    <lineage>
        <taxon>Bacteria</taxon>
        <taxon>Pseudomonadati</taxon>
        <taxon>Pseudomonadota</taxon>
        <taxon>Alphaproteobacteria</taxon>
        <taxon>Sphingomonadales</taxon>
        <taxon>Sphingomonadaceae</taxon>
        <taxon>Sphingomonas</taxon>
    </lineage>
</organism>
<dbReference type="Gene3D" id="3.60.21.70">
    <property type="entry name" value="PhoD-like phosphatase"/>
    <property type="match status" value="1"/>
</dbReference>
<dbReference type="InterPro" id="IPR006311">
    <property type="entry name" value="TAT_signal"/>
</dbReference>
<gene>
    <name evidence="3" type="ORF">GV829_06590</name>
</gene>
<dbReference type="EMBL" id="CP053015">
    <property type="protein sequence ID" value="QJQ32162.1"/>
    <property type="molecule type" value="Genomic_DNA"/>
</dbReference>
<accession>A0A6M4AV34</accession>
<feature type="chain" id="PRO_5027096996" evidence="1">
    <location>
        <begin position="28"/>
        <end position="362"/>
    </location>
</feature>
<dbReference type="PANTHER" id="PTHR33987:SF1">
    <property type="entry name" value="CALCINEURIN-LIKE METALLO-PHOSPHOESTERASE SUPERFAMILY PROTEIN"/>
    <property type="match status" value="1"/>
</dbReference>
<reference evidence="3 4" key="1">
    <citation type="submission" date="2020-01" db="EMBL/GenBank/DDBJ databases">
        <title>Sphingomonas sp. strain CSW-10.</title>
        <authorList>
            <person name="Chen W.-M."/>
        </authorList>
    </citation>
    <scope>NUCLEOTIDE SEQUENCE [LARGE SCALE GENOMIC DNA]</scope>
    <source>
        <strain evidence="3 4">CSW-10</strain>
    </source>
</reference>
<feature type="domain" description="PhoD-like phosphatase metallophosphatase" evidence="2">
    <location>
        <begin position="49"/>
        <end position="298"/>
    </location>
</feature>
<evidence type="ECO:0000259" key="2">
    <source>
        <dbReference type="Pfam" id="PF09423"/>
    </source>
</evidence>
<dbReference type="PANTHER" id="PTHR33987">
    <property type="entry name" value="CALCINEURIN-LIKE METALLO-PHOSPHOESTERASE SUPERFAMILY PROTEIN"/>
    <property type="match status" value="1"/>
</dbReference>
<dbReference type="InterPro" id="IPR038607">
    <property type="entry name" value="PhoD-like_sf"/>
</dbReference>
<dbReference type="RefSeq" id="WP_169945097.1">
    <property type="nucleotide sequence ID" value="NZ_CP053015.1"/>
</dbReference>
<evidence type="ECO:0000313" key="4">
    <source>
        <dbReference type="Proteomes" id="UP000503018"/>
    </source>
</evidence>
<proteinExistence type="predicted"/>